<sequence length="25" mass="3171">MRFYLPYDYIIFIQNVLPSALFIFW</sequence>
<organism evidence="1">
    <name type="scientific">Anguilla anguilla</name>
    <name type="common">European freshwater eel</name>
    <name type="synonym">Muraena anguilla</name>
    <dbReference type="NCBI Taxonomy" id="7936"/>
    <lineage>
        <taxon>Eukaryota</taxon>
        <taxon>Metazoa</taxon>
        <taxon>Chordata</taxon>
        <taxon>Craniata</taxon>
        <taxon>Vertebrata</taxon>
        <taxon>Euteleostomi</taxon>
        <taxon>Actinopterygii</taxon>
        <taxon>Neopterygii</taxon>
        <taxon>Teleostei</taxon>
        <taxon>Anguilliformes</taxon>
        <taxon>Anguillidae</taxon>
        <taxon>Anguilla</taxon>
    </lineage>
</organism>
<dbReference type="AlphaFoldDB" id="A0A0E9R3M2"/>
<proteinExistence type="predicted"/>
<reference evidence="1" key="1">
    <citation type="submission" date="2014-11" db="EMBL/GenBank/DDBJ databases">
        <authorList>
            <person name="Amaro Gonzalez C."/>
        </authorList>
    </citation>
    <scope>NUCLEOTIDE SEQUENCE</scope>
</reference>
<dbReference type="EMBL" id="GBXM01084841">
    <property type="protein sequence ID" value="JAH23736.1"/>
    <property type="molecule type" value="Transcribed_RNA"/>
</dbReference>
<reference evidence="1" key="2">
    <citation type="journal article" date="2015" name="Fish Shellfish Immunol.">
        <title>Early steps in the European eel (Anguilla anguilla)-Vibrio vulnificus interaction in the gills: Role of the RtxA13 toxin.</title>
        <authorList>
            <person name="Callol A."/>
            <person name="Pajuelo D."/>
            <person name="Ebbesson L."/>
            <person name="Teles M."/>
            <person name="MacKenzie S."/>
            <person name="Amaro C."/>
        </authorList>
    </citation>
    <scope>NUCLEOTIDE SEQUENCE</scope>
</reference>
<accession>A0A0E9R3M2</accession>
<protein>
    <submittedName>
        <fullName evidence="1">Uncharacterized protein</fullName>
    </submittedName>
</protein>
<evidence type="ECO:0000313" key="1">
    <source>
        <dbReference type="EMBL" id="JAH23736.1"/>
    </source>
</evidence>
<name>A0A0E9R3M2_ANGAN</name>